<evidence type="ECO:0000313" key="6">
    <source>
        <dbReference type="EMBL" id="CAG1838618.1"/>
    </source>
</evidence>
<keyword evidence="8" id="KW-1185">Reference proteome</keyword>
<comment type="similarity">
    <text evidence="1">Belongs to the FLZ family.</text>
</comment>
<dbReference type="InterPro" id="IPR007650">
    <property type="entry name" value="Zf-FLZ_dom"/>
</dbReference>
<name>A0A804J4Z4_MUSAM</name>
<sequence>MDSSRSSSFSSPSHGSLNDAGPEAGNSSAALGRLYYDAFDDEPRHFLDCCSLCRKPLASNRNIFMYRGDTPFCSEECRQEQIEIDEAGENSRKLSVKVSRSRKERRKSGESQKIHVWADTAVAR</sequence>
<protein>
    <submittedName>
        <fullName evidence="6">(wild Malaysian banana) hypothetical protein</fullName>
    </submittedName>
</protein>
<feature type="domain" description="FLZ-type" evidence="5">
    <location>
        <begin position="45"/>
        <end position="89"/>
    </location>
</feature>
<feature type="zinc finger region" description="FLZ-type" evidence="3">
    <location>
        <begin position="45"/>
        <end position="89"/>
    </location>
</feature>
<evidence type="ECO:0000256" key="3">
    <source>
        <dbReference type="PROSITE-ProRule" id="PRU01131"/>
    </source>
</evidence>
<evidence type="ECO:0000256" key="2">
    <source>
        <dbReference type="ARBA" id="ARBA00022723"/>
    </source>
</evidence>
<dbReference type="GO" id="GO:0046872">
    <property type="term" value="F:metal ion binding"/>
    <property type="evidence" value="ECO:0007669"/>
    <property type="project" value="UniProtKB-KW"/>
</dbReference>
<reference evidence="7" key="2">
    <citation type="submission" date="2021-05" db="UniProtKB">
        <authorList>
            <consortium name="EnsemblPlants"/>
        </authorList>
    </citation>
    <scope>IDENTIFICATION</scope>
    <source>
        <strain evidence="7">subsp. malaccensis</strain>
    </source>
</reference>
<dbReference type="PANTHER" id="PTHR46057:SF9">
    <property type="entry name" value="FCS-LIKE ZINC FINGER 1"/>
    <property type="match status" value="1"/>
</dbReference>
<dbReference type="InterPro" id="IPR044533">
    <property type="entry name" value="FLZ1/2/3"/>
</dbReference>
<dbReference type="FunCoup" id="A0A804J4Z4">
    <property type="interactions" value="294"/>
</dbReference>
<evidence type="ECO:0000256" key="4">
    <source>
        <dbReference type="SAM" id="MobiDB-lite"/>
    </source>
</evidence>
<reference evidence="6" key="1">
    <citation type="submission" date="2021-03" db="EMBL/GenBank/DDBJ databases">
        <authorList>
            <consortium name="Genoscope - CEA"/>
            <person name="William W."/>
        </authorList>
    </citation>
    <scope>NUCLEOTIDE SEQUENCE</scope>
    <source>
        <strain evidence="6">Doubled-haploid Pahang</strain>
    </source>
</reference>
<proteinExistence type="inferred from homology"/>
<feature type="region of interest" description="Disordered" evidence="4">
    <location>
        <begin position="1"/>
        <end position="24"/>
    </location>
</feature>
<evidence type="ECO:0000313" key="8">
    <source>
        <dbReference type="Proteomes" id="UP000012960"/>
    </source>
</evidence>
<dbReference type="EMBL" id="HG996470">
    <property type="protein sequence ID" value="CAG1838618.1"/>
    <property type="molecule type" value="Genomic_DNA"/>
</dbReference>
<dbReference type="OMA" id="YESYEIH"/>
<evidence type="ECO:0000313" key="7">
    <source>
        <dbReference type="EnsemblPlants" id="Ma05_p16010.2"/>
    </source>
</evidence>
<dbReference type="Gramene" id="Ma05_t16010.2">
    <property type="protein sequence ID" value="Ma05_p16010.2"/>
    <property type="gene ID" value="Ma05_g16010"/>
</dbReference>
<dbReference type="Pfam" id="PF04570">
    <property type="entry name" value="zf-FLZ"/>
    <property type="match status" value="1"/>
</dbReference>
<dbReference type="InParanoid" id="A0A804J4Z4"/>
<feature type="compositionally biased region" description="Low complexity" evidence="4">
    <location>
        <begin position="1"/>
        <end position="16"/>
    </location>
</feature>
<evidence type="ECO:0000259" key="5">
    <source>
        <dbReference type="PROSITE" id="PS51795"/>
    </source>
</evidence>
<dbReference type="EnsemblPlants" id="Ma05_t16010.2">
    <property type="protein sequence ID" value="Ma05_p16010.2"/>
    <property type="gene ID" value="Ma05_g16010"/>
</dbReference>
<accession>A0A804J4Z4</accession>
<dbReference type="AlphaFoldDB" id="A0A804J4Z4"/>
<dbReference type="PROSITE" id="PS51795">
    <property type="entry name" value="ZF_FLZ"/>
    <property type="match status" value="1"/>
</dbReference>
<gene>
    <name evidence="6" type="ORF">GSMUA_267950.1</name>
</gene>
<organism evidence="7 8">
    <name type="scientific">Musa acuminata subsp. malaccensis</name>
    <name type="common">Wild banana</name>
    <name type="synonym">Musa malaccensis</name>
    <dbReference type="NCBI Taxonomy" id="214687"/>
    <lineage>
        <taxon>Eukaryota</taxon>
        <taxon>Viridiplantae</taxon>
        <taxon>Streptophyta</taxon>
        <taxon>Embryophyta</taxon>
        <taxon>Tracheophyta</taxon>
        <taxon>Spermatophyta</taxon>
        <taxon>Magnoliopsida</taxon>
        <taxon>Liliopsida</taxon>
        <taxon>Zingiberales</taxon>
        <taxon>Musaceae</taxon>
        <taxon>Musa</taxon>
    </lineage>
</organism>
<feature type="region of interest" description="Disordered" evidence="4">
    <location>
        <begin position="91"/>
        <end position="112"/>
    </location>
</feature>
<dbReference type="OrthoDB" id="1916924at2759"/>
<keyword evidence="2" id="KW-0479">Metal-binding</keyword>
<dbReference type="Proteomes" id="UP000012960">
    <property type="component" value="Unplaced"/>
</dbReference>
<dbReference type="PANTHER" id="PTHR46057">
    <property type="entry name" value="FCS-LIKE ZINC FINGER 1-RELATED"/>
    <property type="match status" value="1"/>
</dbReference>
<evidence type="ECO:0000256" key="1">
    <source>
        <dbReference type="ARBA" id="ARBA00009374"/>
    </source>
</evidence>